<accession>W7UMZ9</accession>
<dbReference type="PRINTS" id="PR01217">
    <property type="entry name" value="PRICHEXTENSN"/>
</dbReference>
<evidence type="ECO:0000313" key="4">
    <source>
        <dbReference type="EMBL" id="EWM55148.1"/>
    </source>
</evidence>
<feature type="compositionally biased region" description="Basic and acidic residues" evidence="1">
    <location>
        <begin position="339"/>
        <end position="357"/>
    </location>
</feature>
<keyword evidence="2" id="KW-0812">Transmembrane</keyword>
<reference evidence="4 5" key="1">
    <citation type="journal article" date="2014" name="PLoS ONE">
        <title>Rumen cellulosomics: divergent fiber-degrading strategies revealed by comparative genome-wide analysis of six ruminococcal strains.</title>
        <authorList>
            <person name="Dassa B."/>
            <person name="Borovok I."/>
            <person name="Ruimy-Israeli V."/>
            <person name="Lamed R."/>
            <person name="Flint H.J."/>
            <person name="Duncan S.H."/>
            <person name="Henrissat B."/>
            <person name="Coutinho P."/>
            <person name="Morrison M."/>
            <person name="Mosoni P."/>
            <person name="Yeoman C.J."/>
            <person name="White B.A."/>
            <person name="Bayer E.A."/>
        </authorList>
    </citation>
    <scope>NUCLEOTIDE SEQUENCE [LARGE SCALE GENOMIC DNA]</scope>
    <source>
        <strain evidence="4 5">007c</strain>
    </source>
</reference>
<name>W7UMZ9_RUMFL</name>
<dbReference type="OrthoDB" id="1985537at2"/>
<dbReference type="eggNOG" id="ENOG5032YYA">
    <property type="taxonomic scope" value="Bacteria"/>
</dbReference>
<dbReference type="AlphaFoldDB" id="W7UMZ9"/>
<dbReference type="RefSeq" id="WP_037296530.1">
    <property type="nucleotide sequence ID" value="NZ_ATAX01000006.1"/>
</dbReference>
<feature type="compositionally biased region" description="Pro residues" evidence="1">
    <location>
        <begin position="233"/>
        <end position="242"/>
    </location>
</feature>
<dbReference type="Proteomes" id="UP000019365">
    <property type="component" value="Unassembled WGS sequence"/>
</dbReference>
<comment type="caution">
    <text evidence="4">The sequence shown here is derived from an EMBL/GenBank/DDBJ whole genome shotgun (WGS) entry which is preliminary data.</text>
</comment>
<feature type="compositionally biased region" description="Pro residues" evidence="1">
    <location>
        <begin position="257"/>
        <end position="266"/>
    </location>
</feature>
<evidence type="ECO:0000313" key="5">
    <source>
        <dbReference type="Proteomes" id="UP000019365"/>
    </source>
</evidence>
<proteinExistence type="predicted"/>
<keyword evidence="2" id="KW-0472">Membrane</keyword>
<evidence type="ECO:0000259" key="3">
    <source>
        <dbReference type="Pfam" id="PF23750"/>
    </source>
</evidence>
<sequence length="357" mass="39175">MKYIVMECHEGYAVLMDEDSRFVKAANLRYEIGQTITDPVMMQQEETDRARKITVHVSRFIAVAACLVIMASAGSVYYSHNLKPHSTVLISSNANIRIELNKKGKVLHLRSDDNAGKEILKDYDGKGKDMLTVTNEILQIEKEKGFIANGDTVDLYISSDDSKDYSSYKNDFVNGIPDMNVKVHGIDAPHNEVKKPDPAKTEPAKPEAPKPPAEDTKLPEPPAPAVAADSPAPDAPAAPPAPAKDSVKQPEVKVTPPAHPDQPETPEPPKENVKPGEEKAPEPPKPADEAEPPKPEVAPPRHDPKIFLREKPEEMVIKLTISDEMIILAAPEEPESAPEPERIDPPPVIQEEKTPIP</sequence>
<feature type="domain" description="Anti-sigma factor RsgI-like middle" evidence="3">
    <location>
        <begin position="87"/>
        <end position="176"/>
    </location>
</feature>
<dbReference type="Pfam" id="PF23750">
    <property type="entry name" value="RsgI_M"/>
    <property type="match status" value="1"/>
</dbReference>
<gene>
    <name evidence="4" type="ORF">RF007C_05595</name>
</gene>
<feature type="transmembrane region" description="Helical" evidence="2">
    <location>
        <begin position="60"/>
        <end position="78"/>
    </location>
</feature>
<dbReference type="PATRIC" id="fig|1341157.4.peg.254"/>
<dbReference type="EMBL" id="ATAX01000006">
    <property type="protein sequence ID" value="EWM55148.1"/>
    <property type="molecule type" value="Genomic_DNA"/>
</dbReference>
<evidence type="ECO:0000256" key="1">
    <source>
        <dbReference type="SAM" id="MobiDB-lite"/>
    </source>
</evidence>
<keyword evidence="2" id="KW-1133">Transmembrane helix</keyword>
<dbReference type="InterPro" id="IPR055431">
    <property type="entry name" value="RsgI_M"/>
</dbReference>
<protein>
    <recommendedName>
        <fullName evidence="3">Anti-sigma factor RsgI-like middle domain-containing protein</fullName>
    </recommendedName>
</protein>
<organism evidence="4 5">
    <name type="scientific">Ruminococcus flavefaciens 007c</name>
    <dbReference type="NCBI Taxonomy" id="1341157"/>
    <lineage>
        <taxon>Bacteria</taxon>
        <taxon>Bacillati</taxon>
        <taxon>Bacillota</taxon>
        <taxon>Clostridia</taxon>
        <taxon>Eubacteriales</taxon>
        <taxon>Oscillospiraceae</taxon>
        <taxon>Ruminococcus</taxon>
    </lineage>
</organism>
<feature type="compositionally biased region" description="Basic and acidic residues" evidence="1">
    <location>
        <begin position="188"/>
        <end position="218"/>
    </location>
</feature>
<keyword evidence="5" id="KW-1185">Reference proteome</keyword>
<feature type="region of interest" description="Disordered" evidence="1">
    <location>
        <begin position="188"/>
        <end position="309"/>
    </location>
</feature>
<evidence type="ECO:0000256" key="2">
    <source>
        <dbReference type="SAM" id="Phobius"/>
    </source>
</evidence>
<feature type="region of interest" description="Disordered" evidence="1">
    <location>
        <begin position="331"/>
        <end position="357"/>
    </location>
</feature>
<feature type="compositionally biased region" description="Basic and acidic residues" evidence="1">
    <location>
        <begin position="267"/>
        <end position="309"/>
    </location>
</feature>